<name>A0A966DVP3_9SPHI</name>
<evidence type="ECO:0000313" key="2">
    <source>
        <dbReference type="Proteomes" id="UP000638732"/>
    </source>
</evidence>
<comment type="caution">
    <text evidence="1">The sequence shown here is derived from an EMBL/GenBank/DDBJ whole genome shotgun (WGS) entry which is preliminary data.</text>
</comment>
<dbReference type="Pfam" id="PF12322">
    <property type="entry name" value="T4_baseplate"/>
    <property type="match status" value="1"/>
</dbReference>
<protein>
    <recommendedName>
        <fullName evidence="3">Phage baseplate protein</fullName>
    </recommendedName>
</protein>
<dbReference type="InterPro" id="IPR024364">
    <property type="entry name" value="Baseplate_phage_T4-like"/>
</dbReference>
<reference evidence="1" key="2">
    <citation type="submission" date="2020-10" db="EMBL/GenBank/DDBJ databases">
        <title>Mucilaginibacter sp. nov., isolated from soil.</title>
        <authorList>
            <person name="Jeon C.O."/>
        </authorList>
    </citation>
    <scope>NUCLEOTIDE SEQUENCE</scope>
    <source>
        <strain evidence="1">R11</strain>
    </source>
</reference>
<evidence type="ECO:0008006" key="3">
    <source>
        <dbReference type="Google" id="ProtNLM"/>
    </source>
</evidence>
<organism evidence="1 2">
    <name type="scientific">Mucilaginibacter agri</name>
    <dbReference type="NCBI Taxonomy" id="2695265"/>
    <lineage>
        <taxon>Bacteria</taxon>
        <taxon>Pseudomonadati</taxon>
        <taxon>Bacteroidota</taxon>
        <taxon>Sphingobacteriia</taxon>
        <taxon>Sphingobacteriales</taxon>
        <taxon>Sphingobacteriaceae</taxon>
        <taxon>Mucilaginibacter</taxon>
    </lineage>
</organism>
<dbReference type="AlphaFoldDB" id="A0A966DVP3"/>
<keyword evidence="2" id="KW-1185">Reference proteome</keyword>
<sequence>MKPLDATELFQLWDEVLHDGLLDKSMRLLGKACSFENSVELGRLSIGERDARLLQLREWMFGYSLKNMVTCPKCNEVVEWEMDTHDMHLQKIPADLSVKTFYLVKDQFKIQFRLPDSFDVSKIISENSADPDSLITNCIVGVANENGEEIPKDQLSGEIIQALDKRMSEEDPQADIRIEIHCPACSHNWESVFDIMSFLWAEIDSWAKRMMQEICLLAKSFGWSEKDILNMSPHRRRLYIEMLT</sequence>
<gene>
    <name evidence="1" type="ORF">GSY63_20110</name>
</gene>
<proteinExistence type="predicted"/>
<reference evidence="1" key="1">
    <citation type="submission" date="2020-01" db="EMBL/GenBank/DDBJ databases">
        <authorList>
            <person name="Seo Y.L."/>
        </authorList>
    </citation>
    <scope>NUCLEOTIDE SEQUENCE</scope>
    <source>
        <strain evidence="1">R11</strain>
    </source>
</reference>
<dbReference type="Proteomes" id="UP000638732">
    <property type="component" value="Unassembled WGS sequence"/>
</dbReference>
<accession>A0A966DVP3</accession>
<dbReference type="RefSeq" id="WP_166587665.1">
    <property type="nucleotide sequence ID" value="NZ_WWEO01000045.1"/>
</dbReference>
<dbReference type="EMBL" id="WWEO01000045">
    <property type="protein sequence ID" value="NCD71681.1"/>
    <property type="molecule type" value="Genomic_DNA"/>
</dbReference>
<evidence type="ECO:0000313" key="1">
    <source>
        <dbReference type="EMBL" id="NCD71681.1"/>
    </source>
</evidence>